<evidence type="ECO:0000313" key="7">
    <source>
        <dbReference type="EMBL" id="ROV91184.1"/>
    </source>
</evidence>
<feature type="domain" description="Phenol hydroxylase-like C-terminal dimerisation" evidence="6">
    <location>
        <begin position="416"/>
        <end position="639"/>
    </location>
</feature>
<dbReference type="EMBL" id="LKEA01000057">
    <property type="protein sequence ID" value="ROV91184.1"/>
    <property type="molecule type" value="Genomic_DNA"/>
</dbReference>
<dbReference type="PANTHER" id="PTHR43004">
    <property type="entry name" value="TRK SYSTEM POTASSIUM UPTAKE PROTEIN"/>
    <property type="match status" value="1"/>
</dbReference>
<comment type="caution">
    <text evidence="7">The sequence shown here is derived from an EMBL/GenBank/DDBJ whole genome shotgun (WGS) entry which is preliminary data.</text>
</comment>
<gene>
    <name evidence="7" type="ORF">VMCG_09346</name>
</gene>
<dbReference type="GO" id="GO:0071949">
    <property type="term" value="F:FAD binding"/>
    <property type="evidence" value="ECO:0007669"/>
    <property type="project" value="InterPro"/>
</dbReference>
<dbReference type="InterPro" id="IPR002938">
    <property type="entry name" value="FAD-bd"/>
</dbReference>
<reference evidence="7 8" key="1">
    <citation type="submission" date="2015-09" db="EMBL/GenBank/DDBJ databases">
        <title>Host preference determinants of Valsa canker pathogens revealed by comparative genomics.</title>
        <authorList>
            <person name="Yin Z."/>
            <person name="Huang L."/>
        </authorList>
    </citation>
    <scope>NUCLEOTIDE SEQUENCE [LARGE SCALE GENOMIC DNA]</scope>
    <source>
        <strain evidence="7 8">03-1</strain>
    </source>
</reference>
<sequence>MTVTKTNGIIPAKNMDGTTKKCDVCVVGAGPAGIMLAALLARFGINVEILDDRPDQTTVGRADGLQPKTIETFQMLRLGNDLLDTGVKVFDICMWRSDSTVDQKPQLRRVGREVHYPADAVDVLHPFILLCHQGMVEGMFVEDLRHSGFEVQRGCSFETLRYKDDTQDGPIQTTFKSVDGQEGHISADYVVGCDGARSKVRQNIPGTYAEGNPHDSYWAVLDGELDTDFPDIWSKTVVYSEQYGSVLIIPRERNLTRFYIEVKNQQESIDEKFVMDQARKIMSPYQLEWLSVEWLGNYRVTQRVAARFSDASEDSGRSPRVFIAGDASHTHSPKAAQGMNTSMHDSWNLGWKLNLAVRGLARKDVLLGTYEQERKKIAHDLINFDYEHANSIAGGDAEALAENFRTNIGFISGAGVEYGPNILNGVQAPGKGLQDGHMLQGGARPGQNLPPAKATRYIDDNPVDMQLDIPILGQFRVFAVVPDVLRASRFLEDFSQAVLSPSSLIPQLSVAANKSYQQTPRPVRPKDVYYRPERYTGLSELFTFGLITSTDKSKFEIASLPPLLSKSKWTVYLDNVAHLDTKGRTCTEKWLGEVGPEQVAIVNVRPDGYVGSIMRFSTSSDQAGQAAAQYLDDYYGGFLQV</sequence>
<dbReference type="Gene3D" id="3.50.50.60">
    <property type="entry name" value="FAD/NAD(P)-binding domain"/>
    <property type="match status" value="1"/>
</dbReference>
<dbReference type="STRING" id="356882.A0A423VJS9"/>
<feature type="domain" description="FAD-binding" evidence="5">
    <location>
        <begin position="21"/>
        <end position="384"/>
    </location>
</feature>
<protein>
    <recommendedName>
        <fullName evidence="9">FAD-binding domain-containing protein</fullName>
    </recommendedName>
</protein>
<evidence type="ECO:0000259" key="5">
    <source>
        <dbReference type="Pfam" id="PF01494"/>
    </source>
</evidence>
<dbReference type="AlphaFoldDB" id="A0A423VJS9"/>
<evidence type="ECO:0000256" key="2">
    <source>
        <dbReference type="ARBA" id="ARBA00022630"/>
    </source>
</evidence>
<dbReference type="InterPro" id="IPR036188">
    <property type="entry name" value="FAD/NAD-bd_sf"/>
</dbReference>
<dbReference type="Gene3D" id="3.30.9.10">
    <property type="entry name" value="D-Amino Acid Oxidase, subunit A, domain 2"/>
    <property type="match status" value="1"/>
</dbReference>
<dbReference type="InterPro" id="IPR050641">
    <property type="entry name" value="RIFMO-like"/>
</dbReference>
<evidence type="ECO:0000256" key="4">
    <source>
        <dbReference type="ARBA" id="ARBA00023002"/>
    </source>
</evidence>
<keyword evidence="3" id="KW-0274">FAD</keyword>
<dbReference type="SUPFAM" id="SSF54373">
    <property type="entry name" value="FAD-linked reductases, C-terminal domain"/>
    <property type="match status" value="1"/>
</dbReference>
<keyword evidence="2" id="KW-0285">Flavoprotein</keyword>
<dbReference type="InterPro" id="IPR036249">
    <property type="entry name" value="Thioredoxin-like_sf"/>
</dbReference>
<dbReference type="Pfam" id="PF01494">
    <property type="entry name" value="FAD_binding_3"/>
    <property type="match status" value="1"/>
</dbReference>
<dbReference type="PRINTS" id="PR00420">
    <property type="entry name" value="RNGMNOXGNASE"/>
</dbReference>
<proteinExistence type="inferred from homology"/>
<dbReference type="InterPro" id="IPR012941">
    <property type="entry name" value="Phe_hydrox_C_dim_dom"/>
</dbReference>
<name>A0A423VJS9_9PEZI</name>
<comment type="similarity">
    <text evidence="1">Belongs to the PheA/TfdB FAD monooxygenase family.</text>
</comment>
<dbReference type="SUPFAM" id="SSF51905">
    <property type="entry name" value="FAD/NAD(P)-binding domain"/>
    <property type="match status" value="1"/>
</dbReference>
<evidence type="ECO:0000256" key="1">
    <source>
        <dbReference type="ARBA" id="ARBA00007801"/>
    </source>
</evidence>
<organism evidence="7 8">
    <name type="scientific">Cytospora schulzeri</name>
    <dbReference type="NCBI Taxonomy" id="448051"/>
    <lineage>
        <taxon>Eukaryota</taxon>
        <taxon>Fungi</taxon>
        <taxon>Dikarya</taxon>
        <taxon>Ascomycota</taxon>
        <taxon>Pezizomycotina</taxon>
        <taxon>Sordariomycetes</taxon>
        <taxon>Sordariomycetidae</taxon>
        <taxon>Diaporthales</taxon>
        <taxon>Cytosporaceae</taxon>
        <taxon>Cytospora</taxon>
    </lineage>
</organism>
<dbReference type="GO" id="GO:0016709">
    <property type="term" value="F:oxidoreductase activity, acting on paired donors, with incorporation or reduction of molecular oxygen, NAD(P)H as one donor, and incorporation of one atom of oxygen"/>
    <property type="evidence" value="ECO:0007669"/>
    <property type="project" value="UniProtKB-ARBA"/>
</dbReference>
<dbReference type="SUPFAM" id="SSF52833">
    <property type="entry name" value="Thioredoxin-like"/>
    <property type="match status" value="1"/>
</dbReference>
<dbReference type="InterPro" id="IPR038220">
    <property type="entry name" value="PHOX_C_sf"/>
</dbReference>
<keyword evidence="4" id="KW-0560">Oxidoreductase</keyword>
<dbReference type="PANTHER" id="PTHR43004:SF4">
    <property type="entry name" value="FAD-BINDING DOMAIN-CONTAINING PROTEIN"/>
    <property type="match status" value="1"/>
</dbReference>
<dbReference type="Gene3D" id="3.40.30.20">
    <property type="match status" value="1"/>
</dbReference>
<dbReference type="Pfam" id="PF07976">
    <property type="entry name" value="Phe_hydrox_dim"/>
    <property type="match status" value="1"/>
</dbReference>
<dbReference type="OrthoDB" id="5325318at2759"/>
<evidence type="ECO:0000313" key="8">
    <source>
        <dbReference type="Proteomes" id="UP000283895"/>
    </source>
</evidence>
<evidence type="ECO:0000256" key="3">
    <source>
        <dbReference type="ARBA" id="ARBA00022827"/>
    </source>
</evidence>
<accession>A0A423VJS9</accession>
<evidence type="ECO:0008006" key="9">
    <source>
        <dbReference type="Google" id="ProtNLM"/>
    </source>
</evidence>
<keyword evidence="8" id="KW-1185">Reference proteome</keyword>
<evidence type="ECO:0000259" key="6">
    <source>
        <dbReference type="Pfam" id="PF07976"/>
    </source>
</evidence>
<dbReference type="Proteomes" id="UP000283895">
    <property type="component" value="Unassembled WGS sequence"/>
</dbReference>